<dbReference type="EMBL" id="JARRAG010000002">
    <property type="protein sequence ID" value="MDG3007573.1"/>
    <property type="molecule type" value="Genomic_DNA"/>
</dbReference>
<evidence type="ECO:0000313" key="1">
    <source>
        <dbReference type="EMBL" id="MDG3007573.1"/>
    </source>
</evidence>
<organism evidence="1 2">
    <name type="scientific">Paludisphaera mucosa</name>
    <dbReference type="NCBI Taxonomy" id="3030827"/>
    <lineage>
        <taxon>Bacteria</taxon>
        <taxon>Pseudomonadati</taxon>
        <taxon>Planctomycetota</taxon>
        <taxon>Planctomycetia</taxon>
        <taxon>Isosphaerales</taxon>
        <taxon>Isosphaeraceae</taxon>
        <taxon>Paludisphaera</taxon>
    </lineage>
</organism>
<gene>
    <name evidence="1" type="ORF">PZE19_27740</name>
</gene>
<protein>
    <recommendedName>
        <fullName evidence="3">Exonuclease domain-containing protein</fullName>
    </recommendedName>
</protein>
<reference evidence="1 2" key="1">
    <citation type="submission" date="2023-03" db="EMBL/GenBank/DDBJ databases">
        <title>Paludisphaera mucosa sp. nov. a novel planctomycete from northern fen.</title>
        <authorList>
            <person name="Ivanova A."/>
        </authorList>
    </citation>
    <scope>NUCLEOTIDE SEQUENCE [LARGE SCALE GENOMIC DNA]</scope>
    <source>
        <strain evidence="1 2">Pla2</strain>
    </source>
</reference>
<dbReference type="Proteomes" id="UP001216907">
    <property type="component" value="Unassembled WGS sequence"/>
</dbReference>
<sequence length="145" mass="16160">MIPVKPGYIHCPIITRDALAKTREPIVIDIETTGVKRHNQIVSVGLFIDRAVHILFVGANHVSIKNLPGGVPQARLGFGAARSTGLPAGRDAQRDVRYFYCNRFLVTSGRTPSTIDLHGGRAARPEVFRCHCWIIPRRRPCWPMP</sequence>
<comment type="caution">
    <text evidence="1">The sequence shown here is derived from an EMBL/GenBank/DDBJ whole genome shotgun (WGS) entry which is preliminary data.</text>
</comment>
<dbReference type="RefSeq" id="WP_277863851.1">
    <property type="nucleotide sequence ID" value="NZ_JARRAG010000002.1"/>
</dbReference>
<evidence type="ECO:0008006" key="3">
    <source>
        <dbReference type="Google" id="ProtNLM"/>
    </source>
</evidence>
<keyword evidence="2" id="KW-1185">Reference proteome</keyword>
<name>A0ABT6FJP3_9BACT</name>
<accession>A0ABT6FJP3</accession>
<proteinExistence type="predicted"/>
<evidence type="ECO:0000313" key="2">
    <source>
        <dbReference type="Proteomes" id="UP001216907"/>
    </source>
</evidence>